<dbReference type="PANTHER" id="PTHR21497">
    <property type="entry name" value="UBIQUITIN LIGASE E3 ALPHA-RELATED"/>
    <property type="match status" value="1"/>
</dbReference>
<keyword evidence="4 9" id="KW-0863">Zinc-finger</keyword>
<evidence type="ECO:0000256" key="9">
    <source>
        <dbReference type="RuleBase" id="RU366018"/>
    </source>
</evidence>
<dbReference type="GeneID" id="80919817"/>
<evidence type="ECO:0000313" key="12">
    <source>
        <dbReference type="EMBL" id="CAI4034963.1"/>
    </source>
</evidence>
<comment type="pathway">
    <text evidence="9">Protein modification; protein ubiquitination.</text>
</comment>
<dbReference type="Proteomes" id="UP001161438">
    <property type="component" value="Chromosome 12"/>
</dbReference>
<comment type="function">
    <text evidence="9">Ubiquitin ligase protein which is a component of the N-end rule pathway. Recognizes and binds to proteins bearing specific N-terminal residues that are destabilizing according to the N-end rule, leading to their ubiquitination and subsequent degradation.</text>
</comment>
<keyword evidence="2 9" id="KW-0808">Transferase</keyword>
<accession>A0AA35NEB8</accession>
<dbReference type="GO" id="GO:0016567">
    <property type="term" value="P:protein ubiquitination"/>
    <property type="evidence" value="ECO:0007669"/>
    <property type="project" value="UniProtKB-UniRule"/>
</dbReference>
<evidence type="ECO:0000256" key="6">
    <source>
        <dbReference type="ARBA" id="ARBA00022833"/>
    </source>
</evidence>
<evidence type="ECO:0000256" key="10">
    <source>
        <dbReference type="SAM" id="MobiDB-lite"/>
    </source>
</evidence>
<feature type="domain" description="UBR-type" evidence="11">
    <location>
        <begin position="96"/>
        <end position="172"/>
    </location>
</feature>
<evidence type="ECO:0000256" key="3">
    <source>
        <dbReference type="ARBA" id="ARBA00022723"/>
    </source>
</evidence>
<keyword evidence="6 9" id="KW-0862">Zinc</keyword>
<dbReference type="InterPro" id="IPR055194">
    <property type="entry name" value="UBR1-like_WH"/>
</dbReference>
<feature type="zinc finger region" description="UBR-type" evidence="8">
    <location>
        <begin position="96"/>
        <end position="172"/>
    </location>
</feature>
<dbReference type="Pfam" id="PF22960">
    <property type="entry name" value="WHD_UBR1"/>
    <property type="match status" value="1"/>
</dbReference>
<dbReference type="FunFam" id="2.10.110.30:FF:000004">
    <property type="entry name" value="Ubr2p"/>
    <property type="match status" value="1"/>
</dbReference>
<keyword evidence="3 9" id="KW-0479">Metal-binding</keyword>
<dbReference type="EMBL" id="OX365768">
    <property type="protein sequence ID" value="CAI4034963.1"/>
    <property type="molecule type" value="Genomic_DNA"/>
</dbReference>
<organism evidence="12 13">
    <name type="scientific">Saccharomyces mikatae IFO 1815</name>
    <dbReference type="NCBI Taxonomy" id="226126"/>
    <lineage>
        <taxon>Eukaryota</taxon>
        <taxon>Fungi</taxon>
        <taxon>Dikarya</taxon>
        <taxon>Ascomycota</taxon>
        <taxon>Saccharomycotina</taxon>
        <taxon>Saccharomycetes</taxon>
        <taxon>Saccharomycetales</taxon>
        <taxon>Saccharomycetaceae</taxon>
        <taxon>Saccharomyces</taxon>
    </lineage>
</organism>
<dbReference type="GO" id="GO:0071596">
    <property type="term" value="P:ubiquitin-dependent protein catabolic process via the N-end rule pathway"/>
    <property type="evidence" value="ECO:0007669"/>
    <property type="project" value="UniProtKB-UniRule"/>
</dbReference>
<evidence type="ECO:0000256" key="2">
    <source>
        <dbReference type="ARBA" id="ARBA00022679"/>
    </source>
</evidence>
<comment type="catalytic activity">
    <reaction evidence="1 9">
        <text>S-ubiquitinyl-[E2 ubiquitin-conjugating enzyme]-L-cysteine + [acceptor protein]-L-lysine = [E2 ubiquitin-conjugating enzyme]-L-cysteine + N(6)-ubiquitinyl-[acceptor protein]-L-lysine.</text>
        <dbReference type="EC" id="2.3.2.27"/>
    </reaction>
</comment>
<dbReference type="GO" id="GO:0000151">
    <property type="term" value="C:ubiquitin ligase complex"/>
    <property type="evidence" value="ECO:0007669"/>
    <property type="project" value="TreeGrafter"/>
</dbReference>
<sequence>MEDSELSINNIRDFLTELPKLAKCEYSETTSYLLWKTLNLRLKNNDNNIDWNSLVSILNSEAWTSEKYRDILDGKKWRTLEFESDHHFVNNIHTGTACTRLCFPSETIYYCFTCSTNPLYEICELCFDKEKHVNHSYVAKVVMRPEGRICHCGDPFAFNQPNYAFKCKNELNNIPISDDDYNTIDEEDVVSLLNYVLDFLIDVTVSYKEEAEAHSGETKATVRMYSDQNTTTDVTTDKQECESLVNDDNFMFFDNSWSSTKKEAHEEWAIQIEEEECNVHYMDLASIITKTLNTPVEYALSITRALEDSHDVVTVLQGNDFFEMDRIAKEFQKENIRVHVRKVSDIFKRKLTDDLTDWLYSLCFKSTKSLQNKYSLRFSMLDVWYSHFSKMRVSPSNTNPDFSKINLLGGFLISNENSDESWFKPWPLKNIKDERILKILTNYNERLTRAHSPNTVSHFYNFYGSRFQYIIINSINILSKKSKFKMLKILSSLFSLRDESRKFLAAQYIDVYLSVLYDTVASDAKECQVTLMSLLGQYTFQDPSIANMIISSGFIERTIRFAFTLMAFNPEDLMSYLPISLYNGFKLPTETIRNRRTIICFKDLCTIMSANTVPEELLSNDAIFNAIIESFSEFSNVLPLKRETKEHVEVENFDFSAFYFFFSSILIMTDGYTRSISLVKDAAFRKQIVLKLLNVAQTKEFESLANSRKAISSENASTNENDTNKVTLSTVRETICNYVTETINFQVGVNTQYFFNPMSYLFKFVVQWSQCGRYVPIPTSLTNYINLFEVFQDKQKALHISESALSTLVLIGQINVGFWVRNGTPITHQARMYTKYSMREFTYISDIFNVQFSMAMCNPNELMVTYLSRWGLKHWANGVPMYDYPDAETTIAVVNECILLLIQLLTEVRSLVMKSSKEGFERTFKSEIIHALCFDTCSYAQIVNCIPEHITKHPSFDIYLEKYANYTPPISLTDNGIFVLKEGYKDEIDPYYIGLSSSRRYDVEKNIRLNMSNLKKMKYEDTFVPAKKVKDLLKNTLFSGLYSISSVNTFGLFLKNTLDHIIKYDYDNLLPRVVHLIHLCVVNNLNEFMGILWHEYAIVDTEFCHYHSIGSILYYCLLKDNFSESHGKIREIFRYLMETAPHVNVNSYLNEQATSYTPGILWPTKKDKSHKDKEFERKKHLARLRKKKLMKKLAQQQLKFMENNSVDTSEISTPRTTSPSLSPTGTDADNSSNTIGSNYDDDCVFCKMPKDDDIFAYFSYQEQNICDHGIDFTNPSDVNRIISLFSGKQPRNSTVQEKTQDDDGTRLKLTKCEPVLRACGHGSHIKCLSGHMKSIRGIQNQTTKNIPLSYGSGLIYCPVCNSISNSFLPRANNIEKRAAIEFFKCIESHIDMEDNFDLMSSTYIKAAMILGDLQGEKVITVKDAYKVANGVLVSTIANIELRLRSYKEEGKIVNLKRISSQCILTLQLVCELKSLLYRRFVESKSFSNEIPSKIWNWNNFLIEGNNTDLLLYMSQAFDNIDEGKNLQPPTLCIYEMFKRRFHQLLLLLARDMMRVNFYKDCRSKIKTLSNESEESSTNFYYLFETFKKYVDLFKPDDIQFDDASLEKNKSLICSLLLESLTIFCRRTLLLFNIQYADDNNDSNINNDSNNNDDATKAHEIELIFQYFKLPSFSHFLKDFFYNELTQNIERYNDGNDDLRIQQVIYDMVQNINTRSYPSPEHIQLIKLPLNLSKFSLDNDEISNKCDKYEIGVCLLCGQKCHIQKSIALQGYLQGECTDHVRNGCEIISSYGVFLMTRTNAIYLSYGKRGTFYAAPYLSKYGETNEDYKFSTPVYLNQARYANLANEIVFGNMIPHIVFRLTDGNADLGGWETM</sequence>
<dbReference type="InterPro" id="IPR003126">
    <property type="entry name" value="Znf_UBR"/>
</dbReference>
<proteinExistence type="inferred from homology"/>
<evidence type="ECO:0000256" key="5">
    <source>
        <dbReference type="ARBA" id="ARBA00022786"/>
    </source>
</evidence>
<evidence type="ECO:0000313" key="13">
    <source>
        <dbReference type="Proteomes" id="UP001161438"/>
    </source>
</evidence>
<dbReference type="GO" id="GO:0005737">
    <property type="term" value="C:cytoplasm"/>
    <property type="evidence" value="ECO:0007669"/>
    <property type="project" value="TreeGrafter"/>
</dbReference>
<feature type="compositionally biased region" description="Low complexity" evidence="10">
    <location>
        <begin position="1212"/>
        <end position="1224"/>
    </location>
</feature>
<gene>
    <name evidence="12" type="primary">SMKI12G1000</name>
    <name evidence="12" type="ORF">SMKI_12G1000</name>
</gene>
<dbReference type="Pfam" id="PF02207">
    <property type="entry name" value="zf-UBR"/>
    <property type="match status" value="1"/>
</dbReference>
<evidence type="ECO:0000256" key="7">
    <source>
        <dbReference type="ARBA" id="ARBA00046341"/>
    </source>
</evidence>
<evidence type="ECO:0000256" key="4">
    <source>
        <dbReference type="ARBA" id="ARBA00022771"/>
    </source>
</evidence>
<dbReference type="InterPro" id="IPR044046">
    <property type="entry name" value="E3_ligase_UBR-like_C"/>
</dbReference>
<dbReference type="RefSeq" id="XP_056078083.1">
    <property type="nucleotide sequence ID" value="XM_056224134.1"/>
</dbReference>
<feature type="region of interest" description="Disordered" evidence="10">
    <location>
        <begin position="1204"/>
        <end position="1233"/>
    </location>
</feature>
<evidence type="ECO:0000256" key="8">
    <source>
        <dbReference type="PROSITE-ProRule" id="PRU00508"/>
    </source>
</evidence>
<dbReference type="InterPro" id="IPR039164">
    <property type="entry name" value="UBR1-like"/>
</dbReference>
<dbReference type="EC" id="2.3.2.27" evidence="9"/>
<dbReference type="PROSITE" id="PS51157">
    <property type="entry name" value="ZF_UBR"/>
    <property type="match status" value="1"/>
</dbReference>
<dbReference type="GO" id="GO:0008270">
    <property type="term" value="F:zinc ion binding"/>
    <property type="evidence" value="ECO:0007669"/>
    <property type="project" value="UniProtKB-UniRule"/>
</dbReference>
<evidence type="ECO:0000256" key="1">
    <source>
        <dbReference type="ARBA" id="ARBA00000900"/>
    </source>
</evidence>
<dbReference type="Gene3D" id="2.10.110.30">
    <property type="match status" value="1"/>
</dbReference>
<dbReference type="PANTHER" id="PTHR21497:SF24">
    <property type="entry name" value="E3 UBIQUITIN-PROTEIN LIGASE UBR1"/>
    <property type="match status" value="1"/>
</dbReference>
<dbReference type="CDD" id="cd19670">
    <property type="entry name" value="UBR-box_UBR1_2_3"/>
    <property type="match status" value="1"/>
</dbReference>
<keyword evidence="5 9" id="KW-0833">Ubl conjugation pathway</keyword>
<comment type="similarity">
    <text evidence="7 9">Belongs to the E3 ubiquitin-protein ligase UBR1-like family.</text>
</comment>
<dbReference type="SMART" id="SM00396">
    <property type="entry name" value="ZnF_UBR1"/>
    <property type="match status" value="1"/>
</dbReference>
<protein>
    <recommendedName>
        <fullName evidence="9">E3 ubiquitin-protein ligase</fullName>
        <ecNumber evidence="9">2.3.2.27</ecNumber>
    </recommendedName>
</protein>
<dbReference type="GO" id="GO:0061630">
    <property type="term" value="F:ubiquitin protein ligase activity"/>
    <property type="evidence" value="ECO:0007669"/>
    <property type="project" value="UniProtKB-UniRule"/>
</dbReference>
<keyword evidence="13" id="KW-1185">Reference proteome</keyword>
<name>A0AA35NEB8_SACMI</name>
<reference evidence="12" key="1">
    <citation type="submission" date="2022-10" db="EMBL/GenBank/DDBJ databases">
        <authorList>
            <person name="Byrne P K."/>
        </authorList>
    </citation>
    <scope>NUCLEOTIDE SEQUENCE</scope>
    <source>
        <strain evidence="12">IFO1815</strain>
    </source>
</reference>
<dbReference type="Pfam" id="PF18995">
    <property type="entry name" value="PRT6_C"/>
    <property type="match status" value="1"/>
</dbReference>
<evidence type="ECO:0000259" key="11">
    <source>
        <dbReference type="PROSITE" id="PS51157"/>
    </source>
</evidence>